<evidence type="ECO:0000259" key="3">
    <source>
        <dbReference type="PROSITE" id="PS51371"/>
    </source>
</evidence>
<dbReference type="EMBL" id="CP003221">
    <property type="protein sequence ID" value="EGJ51036.1"/>
    <property type="molecule type" value="Genomic_DNA"/>
</dbReference>
<feature type="domain" description="CBS" evidence="3">
    <location>
        <begin position="97"/>
        <end position="152"/>
    </location>
</feature>
<evidence type="ECO:0000256" key="1">
    <source>
        <dbReference type="ARBA" id="ARBA00023122"/>
    </source>
</evidence>
<proteinExistence type="predicted"/>
<dbReference type="SMART" id="SM00116">
    <property type="entry name" value="CBS"/>
    <property type="match status" value="2"/>
</dbReference>
<sequence length="152" mass="16667">MFSAKDIMSTQVITFTPDTEIVAAARVLLEKRINGAPVVEGDRLVGILSQTDLVAQQKTLTMPTLFTLLDGFIPLRSYEKLDEDMRKISAMTVGEAMTVKPVTVRPDTTITDIAQIMVEKKIHTLPVVEGDRLVGVIGKEDVLRTLLNSGGR</sequence>
<dbReference type="AlphaFoldDB" id="F3Z0V8"/>
<dbReference type="Gene3D" id="3.10.580.10">
    <property type="entry name" value="CBS-domain"/>
    <property type="match status" value="1"/>
</dbReference>
<reference evidence="4 5" key="1">
    <citation type="journal article" date="2011" name="J. Bacteriol.">
        <title>Genome sequence of the mercury-methylating and pleomorphic Desulfovibrio africanus Strain Walvis Bay.</title>
        <authorList>
            <person name="Brown S.D."/>
            <person name="Wall J.D."/>
            <person name="Kucken A.M."/>
            <person name="Gilmour C.C."/>
            <person name="Podar M."/>
            <person name="Brandt C.C."/>
            <person name="Teshima H."/>
            <person name="Detter J.C."/>
            <person name="Han C.S."/>
            <person name="Land M.L."/>
            <person name="Lucas S."/>
            <person name="Han J."/>
            <person name="Pennacchio L."/>
            <person name="Nolan M."/>
            <person name="Pitluck S."/>
            <person name="Woyke T."/>
            <person name="Goodwin L."/>
            <person name="Palumbo A.V."/>
            <person name="Elias D.A."/>
        </authorList>
    </citation>
    <scope>NUCLEOTIDE SEQUENCE [LARGE SCALE GENOMIC DNA]</scope>
    <source>
        <strain evidence="4 5">Walvis Bay</strain>
    </source>
</reference>
<dbReference type="eggNOG" id="COG0517">
    <property type="taxonomic scope" value="Bacteria"/>
</dbReference>
<keyword evidence="1 2" id="KW-0129">CBS domain</keyword>
<dbReference type="STRING" id="690850.Desaf_2721"/>
<dbReference type="PROSITE" id="PS51371">
    <property type="entry name" value="CBS"/>
    <property type="match status" value="2"/>
</dbReference>
<dbReference type="KEGG" id="daf:Desaf_2721"/>
<keyword evidence="5" id="KW-1185">Reference proteome</keyword>
<feature type="domain" description="CBS" evidence="3">
    <location>
        <begin position="8"/>
        <end position="64"/>
    </location>
</feature>
<gene>
    <name evidence="4" type="ORF">Desaf_2721</name>
</gene>
<dbReference type="InterPro" id="IPR046342">
    <property type="entry name" value="CBS_dom_sf"/>
</dbReference>
<evidence type="ECO:0000313" key="4">
    <source>
        <dbReference type="EMBL" id="EGJ51036.1"/>
    </source>
</evidence>
<dbReference type="SUPFAM" id="SSF54631">
    <property type="entry name" value="CBS-domain pair"/>
    <property type="match status" value="1"/>
</dbReference>
<dbReference type="HOGENOM" id="CLU_040681_9_0_7"/>
<dbReference type="Proteomes" id="UP000007844">
    <property type="component" value="Chromosome"/>
</dbReference>
<dbReference type="Pfam" id="PF00571">
    <property type="entry name" value="CBS"/>
    <property type="match status" value="2"/>
</dbReference>
<dbReference type="PANTHER" id="PTHR43080:SF26">
    <property type="entry name" value="REGULATORY PROTEIN"/>
    <property type="match status" value="1"/>
</dbReference>
<dbReference type="CDD" id="cd04586">
    <property type="entry name" value="CBS_pair_BON_assoc"/>
    <property type="match status" value="1"/>
</dbReference>
<dbReference type="RefSeq" id="WP_014260718.1">
    <property type="nucleotide sequence ID" value="NC_016629.1"/>
</dbReference>
<evidence type="ECO:0000256" key="2">
    <source>
        <dbReference type="PROSITE-ProRule" id="PRU00703"/>
    </source>
</evidence>
<dbReference type="InterPro" id="IPR000644">
    <property type="entry name" value="CBS_dom"/>
</dbReference>
<dbReference type="InterPro" id="IPR051257">
    <property type="entry name" value="Diverse_CBS-Domain"/>
</dbReference>
<dbReference type="PANTHER" id="PTHR43080">
    <property type="entry name" value="CBS DOMAIN-CONTAINING PROTEIN CBSX3, MITOCHONDRIAL"/>
    <property type="match status" value="1"/>
</dbReference>
<evidence type="ECO:0000313" key="5">
    <source>
        <dbReference type="Proteomes" id="UP000007844"/>
    </source>
</evidence>
<protein>
    <submittedName>
        <fullName evidence="4">CBS domain containing membrane protein</fullName>
    </submittedName>
</protein>
<organism evidence="4 5">
    <name type="scientific">Desulfocurvibacter africanus subsp. africanus str. Walvis Bay</name>
    <dbReference type="NCBI Taxonomy" id="690850"/>
    <lineage>
        <taxon>Bacteria</taxon>
        <taxon>Pseudomonadati</taxon>
        <taxon>Thermodesulfobacteriota</taxon>
        <taxon>Desulfovibrionia</taxon>
        <taxon>Desulfovibrionales</taxon>
        <taxon>Desulfovibrionaceae</taxon>
        <taxon>Desulfocurvibacter</taxon>
    </lineage>
</organism>
<name>F3Z0V8_DESAF</name>
<accession>F3Z0V8</accession>